<evidence type="ECO:0000256" key="1">
    <source>
        <dbReference type="ARBA" id="ARBA00004370"/>
    </source>
</evidence>
<keyword evidence="2" id="KW-0812">Transmembrane</keyword>
<dbReference type="Pfam" id="PF01094">
    <property type="entry name" value="ANF_receptor"/>
    <property type="match status" value="1"/>
</dbReference>
<accession>A0AAE1AAC6</accession>
<protein>
    <recommendedName>
        <fullName evidence="5">Receptor ligand binding region domain-containing protein</fullName>
    </recommendedName>
</protein>
<comment type="caution">
    <text evidence="6">The sequence shown here is derived from an EMBL/GenBank/DDBJ whole genome shotgun (WGS) entry which is preliminary data.</text>
</comment>
<evidence type="ECO:0000256" key="4">
    <source>
        <dbReference type="ARBA" id="ARBA00023136"/>
    </source>
</evidence>
<dbReference type="InterPro" id="IPR001828">
    <property type="entry name" value="ANF_lig-bd_rcpt"/>
</dbReference>
<dbReference type="InterPro" id="IPR028082">
    <property type="entry name" value="Peripla_BP_I"/>
</dbReference>
<gene>
    <name evidence="6" type="ORF">RRG08_055764</name>
</gene>
<feature type="domain" description="Receptor ligand binding region" evidence="5">
    <location>
        <begin position="5"/>
        <end position="92"/>
    </location>
</feature>
<dbReference type="PANTHER" id="PTHR44755">
    <property type="entry name" value="NATRIURETIC PEPTIDE RECEPTOR 3-RELATED"/>
    <property type="match status" value="1"/>
</dbReference>
<comment type="subcellular location">
    <subcellularLocation>
        <location evidence="1">Membrane</location>
    </subcellularLocation>
</comment>
<dbReference type="Gene3D" id="3.40.50.2300">
    <property type="match status" value="1"/>
</dbReference>
<proteinExistence type="predicted"/>
<dbReference type="EMBL" id="JAWDGP010002298">
    <property type="protein sequence ID" value="KAK3784235.1"/>
    <property type="molecule type" value="Genomic_DNA"/>
</dbReference>
<keyword evidence="3" id="KW-1133">Transmembrane helix</keyword>
<dbReference type="PANTHER" id="PTHR44755:SF11">
    <property type="entry name" value="ATRIAL NATRIURETIC PEPTIDE RECEPTOR 3 ISOFORM X1"/>
    <property type="match status" value="1"/>
</dbReference>
<keyword evidence="4" id="KW-0472">Membrane</keyword>
<dbReference type="InterPro" id="IPR052612">
    <property type="entry name" value="ANP_Clearance_Receptor"/>
</dbReference>
<dbReference type="GO" id="GO:0017046">
    <property type="term" value="F:peptide hormone binding"/>
    <property type="evidence" value="ECO:0007669"/>
    <property type="project" value="TreeGrafter"/>
</dbReference>
<evidence type="ECO:0000256" key="3">
    <source>
        <dbReference type="ARBA" id="ARBA00022989"/>
    </source>
</evidence>
<reference evidence="6" key="1">
    <citation type="journal article" date="2023" name="G3 (Bethesda)">
        <title>A reference genome for the long-term kleptoplast-retaining sea slug Elysia crispata morphotype clarki.</title>
        <authorList>
            <person name="Eastman K.E."/>
            <person name="Pendleton A.L."/>
            <person name="Shaikh M.A."/>
            <person name="Suttiyut T."/>
            <person name="Ogas R."/>
            <person name="Tomko P."/>
            <person name="Gavelis G."/>
            <person name="Widhalm J.R."/>
            <person name="Wisecaver J.H."/>
        </authorList>
    </citation>
    <scope>NUCLEOTIDE SEQUENCE</scope>
    <source>
        <strain evidence="6">ECLA1</strain>
    </source>
</reference>
<dbReference type="Proteomes" id="UP001283361">
    <property type="component" value="Unassembled WGS sequence"/>
</dbReference>
<evidence type="ECO:0000259" key="5">
    <source>
        <dbReference type="Pfam" id="PF01094"/>
    </source>
</evidence>
<sequence length="257" mass="28281">MKSLGQVHAFLGPVCDYSVSPVARQAKYWNIPLITSGAMASDFLMRRSTLYTMLTRVGPNYDTFIAFIAKVCEQFHFSKVFLVYDPDGQNNVLDKLCHVVTDGLHKAFGGNPFVKKYNITSSHAKVVKTSDIKHVLEDRVGADFAARQLTIKRSCLSVFYYSSTVAVVAVDHSDGSLGLSRKGGRSAQIIQASKELILQGCGLAPEAFSQDFVQWTCLQKVFCCHCSSCAWALVCTANFEFCEHVVVHSVVTSTVTV</sequence>
<evidence type="ECO:0000313" key="6">
    <source>
        <dbReference type="EMBL" id="KAK3784235.1"/>
    </source>
</evidence>
<evidence type="ECO:0000313" key="7">
    <source>
        <dbReference type="Proteomes" id="UP001283361"/>
    </source>
</evidence>
<dbReference type="GO" id="GO:0007165">
    <property type="term" value="P:signal transduction"/>
    <property type="evidence" value="ECO:0007669"/>
    <property type="project" value="TreeGrafter"/>
</dbReference>
<dbReference type="GO" id="GO:0038023">
    <property type="term" value="F:signaling receptor activity"/>
    <property type="evidence" value="ECO:0007669"/>
    <property type="project" value="TreeGrafter"/>
</dbReference>
<organism evidence="6 7">
    <name type="scientific">Elysia crispata</name>
    <name type="common">lettuce slug</name>
    <dbReference type="NCBI Taxonomy" id="231223"/>
    <lineage>
        <taxon>Eukaryota</taxon>
        <taxon>Metazoa</taxon>
        <taxon>Spiralia</taxon>
        <taxon>Lophotrochozoa</taxon>
        <taxon>Mollusca</taxon>
        <taxon>Gastropoda</taxon>
        <taxon>Heterobranchia</taxon>
        <taxon>Euthyneura</taxon>
        <taxon>Panpulmonata</taxon>
        <taxon>Sacoglossa</taxon>
        <taxon>Placobranchoidea</taxon>
        <taxon>Plakobranchidae</taxon>
        <taxon>Elysia</taxon>
    </lineage>
</organism>
<dbReference type="AlphaFoldDB" id="A0AAE1AAC6"/>
<name>A0AAE1AAC6_9GAST</name>
<keyword evidence="7" id="KW-1185">Reference proteome</keyword>
<dbReference type="GO" id="GO:0016020">
    <property type="term" value="C:membrane"/>
    <property type="evidence" value="ECO:0007669"/>
    <property type="project" value="UniProtKB-SubCell"/>
</dbReference>
<dbReference type="SUPFAM" id="SSF53822">
    <property type="entry name" value="Periplasmic binding protein-like I"/>
    <property type="match status" value="1"/>
</dbReference>
<evidence type="ECO:0000256" key="2">
    <source>
        <dbReference type="ARBA" id="ARBA00022692"/>
    </source>
</evidence>